<dbReference type="InterPro" id="IPR041715">
    <property type="entry name" value="HisRS-like_core"/>
</dbReference>
<sequence length="460" mass="50931">MSITKPSLPKGTRDFSPQEMVKRNYIFDTIKTVFKKYGYAEIQTPSMENLATLTGKYGDEGDKLIFKILNSGDFLAKVDEQLLANKNSQLATSKISEKALRYDLTVPFARYVVMHQNDIAFPFKRFQVQPVWRADRPQKGRYREFYQCDADVVGSPSLLNEAEFVLIYHEALSSLGLKDFNIKINNRKILSGIAEIIGKPELIVDMTVAIDKLDKIGLDGVSKELLERGFTESDIEQLKPVILLEGSNVEKLESLKKVLANSATGLKGIEEIETVFNYVAKLTTNSVALSTVLELDITLARGLNYYTGCIFEVKTNEVAMGSIGGGGRYDDLTGMFGLKDLTGVGISFGADRIYDVLEELNLFPETAAQGTKVLISNFDEAAELFALPILQQLRAAGVAAELYPSAAKLKKQLGYADSKNIPFVILIGADEMQSGLLTLKDMKSGEQQQLDVISLIEKLR</sequence>
<evidence type="ECO:0000259" key="10">
    <source>
        <dbReference type="PROSITE" id="PS50862"/>
    </source>
</evidence>
<dbReference type="PROSITE" id="PS50862">
    <property type="entry name" value="AA_TRNA_LIGASE_II"/>
    <property type="match status" value="1"/>
</dbReference>
<evidence type="ECO:0000256" key="6">
    <source>
        <dbReference type="ARBA" id="ARBA00022917"/>
    </source>
</evidence>
<dbReference type="Pfam" id="PF03129">
    <property type="entry name" value="HGTP_anticodon"/>
    <property type="match status" value="1"/>
</dbReference>
<comment type="catalytic activity">
    <reaction evidence="8 9">
        <text>tRNA(His) + L-histidine + ATP = L-histidyl-tRNA(His) + AMP + diphosphate + H(+)</text>
        <dbReference type="Rhea" id="RHEA:17313"/>
        <dbReference type="Rhea" id="RHEA-COMP:9665"/>
        <dbReference type="Rhea" id="RHEA-COMP:9689"/>
        <dbReference type="ChEBI" id="CHEBI:15378"/>
        <dbReference type="ChEBI" id="CHEBI:30616"/>
        <dbReference type="ChEBI" id="CHEBI:33019"/>
        <dbReference type="ChEBI" id="CHEBI:57595"/>
        <dbReference type="ChEBI" id="CHEBI:78442"/>
        <dbReference type="ChEBI" id="CHEBI:78527"/>
        <dbReference type="ChEBI" id="CHEBI:456215"/>
        <dbReference type="EC" id="6.1.1.21"/>
    </reaction>
</comment>
<keyword evidence="4 9" id="KW-0547">Nucleotide-binding</keyword>
<reference evidence="11 12" key="1">
    <citation type="submission" date="2024-01" db="EMBL/GenBank/DDBJ databases">
        <title>Pedobacter sp. nov., isolated from fresh soil.</title>
        <authorList>
            <person name="Le N.T.T."/>
        </authorList>
    </citation>
    <scope>NUCLEOTIDE SEQUENCE [LARGE SCALE GENOMIC DNA]</scope>
    <source>
        <strain evidence="11 12">KR3-3</strain>
    </source>
</reference>
<evidence type="ECO:0000256" key="8">
    <source>
        <dbReference type="ARBA" id="ARBA00047639"/>
    </source>
</evidence>
<dbReference type="CDD" id="cd00859">
    <property type="entry name" value="HisRS_anticodon"/>
    <property type="match status" value="1"/>
</dbReference>
<keyword evidence="3 9" id="KW-0436">Ligase</keyword>
<gene>
    <name evidence="9 11" type="primary">hisS</name>
    <name evidence="11" type="ORF">VRU48_13925</name>
</gene>
<evidence type="ECO:0000256" key="3">
    <source>
        <dbReference type="ARBA" id="ARBA00022598"/>
    </source>
</evidence>
<keyword evidence="6 9" id="KW-0648">Protein biosynthesis</keyword>
<dbReference type="RefSeq" id="WP_330108525.1">
    <property type="nucleotide sequence ID" value="NZ_JAZDQT010000002.1"/>
</dbReference>
<evidence type="ECO:0000313" key="11">
    <source>
        <dbReference type="EMBL" id="MEE1946217.1"/>
    </source>
</evidence>
<evidence type="ECO:0000313" key="12">
    <source>
        <dbReference type="Proteomes" id="UP001336835"/>
    </source>
</evidence>
<comment type="subunit">
    <text evidence="2 9">Homodimer.</text>
</comment>
<dbReference type="Gene3D" id="3.40.50.800">
    <property type="entry name" value="Anticodon-binding domain"/>
    <property type="match status" value="1"/>
</dbReference>
<keyword evidence="12" id="KW-1185">Reference proteome</keyword>
<dbReference type="InterPro" id="IPR015807">
    <property type="entry name" value="His-tRNA-ligase"/>
</dbReference>
<dbReference type="InterPro" id="IPR004154">
    <property type="entry name" value="Anticodon-bd"/>
</dbReference>
<protein>
    <recommendedName>
        <fullName evidence="9">Histidine--tRNA ligase</fullName>
        <ecNumber evidence="9">6.1.1.21</ecNumber>
    </recommendedName>
    <alternativeName>
        <fullName evidence="9">Histidyl-tRNA synthetase</fullName>
        <shortName evidence="9">HisRS</shortName>
    </alternativeName>
</protein>
<evidence type="ECO:0000256" key="2">
    <source>
        <dbReference type="ARBA" id="ARBA00011738"/>
    </source>
</evidence>
<dbReference type="GO" id="GO:0004821">
    <property type="term" value="F:histidine-tRNA ligase activity"/>
    <property type="evidence" value="ECO:0007669"/>
    <property type="project" value="UniProtKB-EC"/>
</dbReference>
<comment type="caution">
    <text evidence="11">The sequence shown here is derived from an EMBL/GenBank/DDBJ whole genome shotgun (WGS) entry which is preliminary data.</text>
</comment>
<dbReference type="HAMAP" id="MF_00127">
    <property type="entry name" value="His_tRNA_synth"/>
    <property type="match status" value="1"/>
</dbReference>
<dbReference type="Proteomes" id="UP001336835">
    <property type="component" value="Unassembled WGS sequence"/>
</dbReference>
<dbReference type="PANTHER" id="PTHR11476">
    <property type="entry name" value="HISTIDYL-TRNA SYNTHETASE"/>
    <property type="match status" value="1"/>
</dbReference>
<dbReference type="NCBIfam" id="TIGR00442">
    <property type="entry name" value="hisS"/>
    <property type="match status" value="1"/>
</dbReference>
<feature type="domain" description="Aminoacyl-transfer RNA synthetases class-II family profile" evidence="10">
    <location>
        <begin position="1"/>
        <end position="388"/>
    </location>
</feature>
<dbReference type="SUPFAM" id="SSF55681">
    <property type="entry name" value="Class II aaRS and biotin synthetases"/>
    <property type="match status" value="1"/>
</dbReference>
<keyword evidence="5 9" id="KW-0067">ATP-binding</keyword>
<dbReference type="EMBL" id="JAZDQT010000002">
    <property type="protein sequence ID" value="MEE1946217.1"/>
    <property type="molecule type" value="Genomic_DNA"/>
</dbReference>
<dbReference type="SUPFAM" id="SSF52954">
    <property type="entry name" value="Class II aaRS ABD-related"/>
    <property type="match status" value="1"/>
</dbReference>
<evidence type="ECO:0000256" key="9">
    <source>
        <dbReference type="HAMAP-Rule" id="MF_00127"/>
    </source>
</evidence>
<evidence type="ECO:0000256" key="4">
    <source>
        <dbReference type="ARBA" id="ARBA00022741"/>
    </source>
</evidence>
<dbReference type="Gene3D" id="3.30.930.10">
    <property type="entry name" value="Bira Bifunctional Protein, Domain 2"/>
    <property type="match status" value="1"/>
</dbReference>
<comment type="similarity">
    <text evidence="1 9">Belongs to the class-II aminoacyl-tRNA synthetase family.</text>
</comment>
<dbReference type="InterPro" id="IPR006195">
    <property type="entry name" value="aa-tRNA-synth_II"/>
</dbReference>
<dbReference type="InterPro" id="IPR033656">
    <property type="entry name" value="HisRS_anticodon"/>
</dbReference>
<name>A0ABU7I9R3_9SPHI</name>
<keyword evidence="9" id="KW-0963">Cytoplasm</keyword>
<accession>A0ABU7I9R3</accession>
<evidence type="ECO:0000256" key="5">
    <source>
        <dbReference type="ARBA" id="ARBA00022840"/>
    </source>
</evidence>
<dbReference type="InterPro" id="IPR036621">
    <property type="entry name" value="Anticodon-bd_dom_sf"/>
</dbReference>
<dbReference type="PIRSF" id="PIRSF001549">
    <property type="entry name" value="His-tRNA_synth"/>
    <property type="match status" value="1"/>
</dbReference>
<dbReference type="EC" id="6.1.1.21" evidence="9"/>
<dbReference type="PANTHER" id="PTHR11476:SF7">
    <property type="entry name" value="HISTIDINE--TRNA LIGASE"/>
    <property type="match status" value="1"/>
</dbReference>
<evidence type="ECO:0000256" key="7">
    <source>
        <dbReference type="ARBA" id="ARBA00023146"/>
    </source>
</evidence>
<dbReference type="InterPro" id="IPR004516">
    <property type="entry name" value="HisRS/HisZ"/>
</dbReference>
<evidence type="ECO:0000256" key="1">
    <source>
        <dbReference type="ARBA" id="ARBA00008226"/>
    </source>
</evidence>
<comment type="subcellular location">
    <subcellularLocation>
        <location evidence="9">Cytoplasm</location>
    </subcellularLocation>
</comment>
<dbReference type="CDD" id="cd00773">
    <property type="entry name" value="HisRS-like_core"/>
    <property type="match status" value="1"/>
</dbReference>
<keyword evidence="7 9" id="KW-0030">Aminoacyl-tRNA synthetase</keyword>
<dbReference type="InterPro" id="IPR045864">
    <property type="entry name" value="aa-tRNA-synth_II/BPL/LPL"/>
</dbReference>
<proteinExistence type="inferred from homology"/>
<organism evidence="11 12">
    <name type="scientific">Pedobacter albus</name>
    <dbReference type="NCBI Taxonomy" id="3113905"/>
    <lineage>
        <taxon>Bacteria</taxon>
        <taxon>Pseudomonadati</taxon>
        <taxon>Bacteroidota</taxon>
        <taxon>Sphingobacteriia</taxon>
        <taxon>Sphingobacteriales</taxon>
        <taxon>Sphingobacteriaceae</taxon>
        <taxon>Pedobacter</taxon>
    </lineage>
</organism>
<dbReference type="Pfam" id="PF13393">
    <property type="entry name" value="tRNA-synt_His"/>
    <property type="match status" value="1"/>
</dbReference>